<feature type="compositionally biased region" description="Low complexity" evidence="1">
    <location>
        <begin position="226"/>
        <end position="237"/>
    </location>
</feature>
<evidence type="ECO:0000259" key="3">
    <source>
        <dbReference type="Pfam" id="PF09557"/>
    </source>
</evidence>
<dbReference type="Pfam" id="PF05239">
    <property type="entry name" value="PRC"/>
    <property type="match status" value="1"/>
</dbReference>
<evidence type="ECO:0000313" key="4">
    <source>
        <dbReference type="EMBL" id="EYR63145.1"/>
    </source>
</evidence>
<dbReference type="PANTHER" id="PTHR38463">
    <property type="entry name" value="STRESS RESPONSE PROTEIN YSNF"/>
    <property type="match status" value="1"/>
</dbReference>
<organism evidence="4 5">
    <name type="scientific">Actinotalea ferrariae CF5-4</name>
    <dbReference type="NCBI Taxonomy" id="948458"/>
    <lineage>
        <taxon>Bacteria</taxon>
        <taxon>Bacillati</taxon>
        <taxon>Actinomycetota</taxon>
        <taxon>Actinomycetes</taxon>
        <taxon>Micrococcales</taxon>
        <taxon>Cellulomonadaceae</taxon>
        <taxon>Actinotalea</taxon>
    </lineage>
</organism>
<evidence type="ECO:0000259" key="2">
    <source>
        <dbReference type="Pfam" id="PF05239"/>
    </source>
</evidence>
<evidence type="ECO:0000256" key="1">
    <source>
        <dbReference type="SAM" id="MobiDB-lite"/>
    </source>
</evidence>
<accession>A0A021VSW9</accession>
<dbReference type="OrthoDB" id="3712018at2"/>
<reference evidence="4 5" key="1">
    <citation type="submission" date="2014-01" db="EMBL/GenBank/DDBJ databases">
        <title>Actinotalea ferrariae CF5-4.</title>
        <authorList>
            <person name="Chen F."/>
            <person name="Li Y."/>
            <person name="Wang G."/>
        </authorList>
    </citation>
    <scope>NUCLEOTIDE SEQUENCE [LARGE SCALE GENOMIC DNA]</scope>
    <source>
        <strain evidence="4 5">CF5-4</strain>
    </source>
</reference>
<dbReference type="RefSeq" id="WP_034226490.1">
    <property type="nucleotide sequence ID" value="NZ_AXCW01000122.1"/>
</dbReference>
<dbReference type="GO" id="GO:0019684">
    <property type="term" value="P:photosynthesis, light reaction"/>
    <property type="evidence" value="ECO:0007669"/>
    <property type="project" value="InterPro"/>
</dbReference>
<feature type="domain" description="DUF2382" evidence="3">
    <location>
        <begin position="134"/>
        <end position="245"/>
    </location>
</feature>
<dbReference type="InterPro" id="IPR052967">
    <property type="entry name" value="Stress_Response_Assoc"/>
</dbReference>
<dbReference type="InterPro" id="IPR019060">
    <property type="entry name" value="DUF2382"/>
</dbReference>
<dbReference type="NCBIfam" id="TIGR02271">
    <property type="entry name" value="YsnF/AvaK domain"/>
    <property type="match status" value="1"/>
</dbReference>
<comment type="caution">
    <text evidence="4">The sequence shown here is derived from an EMBL/GenBank/DDBJ whole genome shotgun (WGS) entry which is preliminary data.</text>
</comment>
<dbReference type="InterPro" id="IPR027275">
    <property type="entry name" value="PRC-brl_dom"/>
</dbReference>
<dbReference type="Gene3D" id="3.90.50.10">
    <property type="entry name" value="Photosynthetic Reaction Center, subunit H, domain 2"/>
    <property type="match status" value="1"/>
</dbReference>
<feature type="domain" description="PRC-barrel" evidence="2">
    <location>
        <begin position="7"/>
        <end position="75"/>
    </location>
</feature>
<protein>
    <submittedName>
        <fullName evidence="4">Photosystem reaction center subunit H</fullName>
    </submittedName>
</protein>
<dbReference type="InterPro" id="IPR011033">
    <property type="entry name" value="PRC_barrel-like_sf"/>
</dbReference>
<keyword evidence="5" id="KW-1185">Reference proteome</keyword>
<feature type="compositionally biased region" description="Basic and acidic residues" evidence="1">
    <location>
        <begin position="212"/>
        <end position="224"/>
    </location>
</feature>
<feature type="region of interest" description="Disordered" evidence="1">
    <location>
        <begin position="212"/>
        <end position="254"/>
    </location>
</feature>
<dbReference type="InterPro" id="IPR014747">
    <property type="entry name" value="Bac_photo_RC_H_C"/>
</dbReference>
<dbReference type="GO" id="GO:0030077">
    <property type="term" value="C:plasma membrane light-harvesting complex"/>
    <property type="evidence" value="ECO:0007669"/>
    <property type="project" value="InterPro"/>
</dbReference>
<dbReference type="Pfam" id="PF09557">
    <property type="entry name" value="DUF2382"/>
    <property type="match status" value="1"/>
</dbReference>
<name>A0A021VSW9_9CELL</name>
<dbReference type="AlphaFoldDB" id="A0A021VSW9"/>
<dbReference type="EMBL" id="AXCW01000122">
    <property type="protein sequence ID" value="EYR63145.1"/>
    <property type="molecule type" value="Genomic_DNA"/>
</dbReference>
<dbReference type="PANTHER" id="PTHR38463:SF1">
    <property type="entry name" value="STRESS RESPONSE PROTEIN YSNF"/>
    <property type="match status" value="1"/>
</dbReference>
<sequence length="254" mass="28363">MITTEQVQQVIGTTVRSSDGDKIGKVGQVYFDDVTGQPAWVTVATGLFGSNESFVPVDSADVRDGELTVPFSKDKVKDAPNVAADQHLSEAEEAELYRYYGVEYSSAGTDTYAQTDTTDYSKTARHGDDVDDAMTLSEERVDVGTERVETGRARLRKHVVTENVTKTVPVTREEVRIEREPITDANRDRAVDGPEITENEHEVVLHEERPVVHKETVPTERVRLGTEQVTTEETVSEQVRHEEIDTERDGGNRR</sequence>
<feature type="compositionally biased region" description="Basic and acidic residues" evidence="1">
    <location>
        <begin position="238"/>
        <end position="254"/>
    </location>
</feature>
<evidence type="ECO:0000313" key="5">
    <source>
        <dbReference type="Proteomes" id="UP000019753"/>
    </source>
</evidence>
<gene>
    <name evidence="4" type="ORF">N866_02585</name>
</gene>
<dbReference type="Proteomes" id="UP000019753">
    <property type="component" value="Unassembled WGS sequence"/>
</dbReference>
<dbReference type="SUPFAM" id="SSF50346">
    <property type="entry name" value="PRC-barrel domain"/>
    <property type="match status" value="1"/>
</dbReference>
<proteinExistence type="predicted"/>